<evidence type="ECO:0000313" key="3">
    <source>
        <dbReference type="Proteomes" id="UP000281474"/>
    </source>
</evidence>
<name>A0A3L8PTS8_9GAMM</name>
<accession>A0A3L8PTS8</accession>
<organism evidence="2 3">
    <name type="scientific">Parashewanella curva</name>
    <dbReference type="NCBI Taxonomy" id="2338552"/>
    <lineage>
        <taxon>Bacteria</taxon>
        <taxon>Pseudomonadati</taxon>
        <taxon>Pseudomonadota</taxon>
        <taxon>Gammaproteobacteria</taxon>
        <taxon>Alteromonadales</taxon>
        <taxon>Shewanellaceae</taxon>
        <taxon>Parashewanella</taxon>
    </lineage>
</organism>
<dbReference type="RefSeq" id="WP_121840673.1">
    <property type="nucleotide sequence ID" value="NZ_ML014858.1"/>
</dbReference>
<gene>
    <name evidence="2" type="ORF">D5018_19575</name>
</gene>
<protein>
    <recommendedName>
        <fullName evidence="1">HEPN AbiU2-like domain-containing protein</fullName>
    </recommendedName>
</protein>
<proteinExistence type="predicted"/>
<dbReference type="AlphaFoldDB" id="A0A3L8PTS8"/>
<dbReference type="EMBL" id="QZEI01000109">
    <property type="protein sequence ID" value="RLV58003.1"/>
    <property type="molecule type" value="Genomic_DNA"/>
</dbReference>
<feature type="domain" description="HEPN AbiU2-like" evidence="1">
    <location>
        <begin position="43"/>
        <end position="183"/>
    </location>
</feature>
<dbReference type="InterPro" id="IPR040704">
    <property type="entry name" value="HEPN_AbiU2"/>
</dbReference>
<evidence type="ECO:0000259" key="1">
    <source>
        <dbReference type="Pfam" id="PF18734"/>
    </source>
</evidence>
<dbReference type="Pfam" id="PF18734">
    <property type="entry name" value="HEPN_AbiU2"/>
    <property type="match status" value="1"/>
</dbReference>
<evidence type="ECO:0000313" key="2">
    <source>
        <dbReference type="EMBL" id="RLV58003.1"/>
    </source>
</evidence>
<reference evidence="2 3" key="1">
    <citation type="submission" date="2018-09" db="EMBL/GenBank/DDBJ databases">
        <title>Phylogeny of the Shewanellaceae, and recommendation for two new genera, Pseudoshewanella and Parashewanella.</title>
        <authorList>
            <person name="Wang G."/>
        </authorList>
    </citation>
    <scope>NUCLEOTIDE SEQUENCE [LARGE SCALE GENOMIC DNA]</scope>
    <source>
        <strain evidence="2 3">C51</strain>
    </source>
</reference>
<keyword evidence="3" id="KW-1185">Reference proteome</keyword>
<comment type="caution">
    <text evidence="2">The sequence shown here is derived from an EMBL/GenBank/DDBJ whole genome shotgun (WGS) entry which is preliminary data.</text>
</comment>
<sequence>MLVNELQIIGEIVDQLRSSVVLYEELFNSQQNSDFISYYPIPSQPFQIIQGALQYEIVMRISSLMDPAQMGKNDNLTFQRVYGLLKSSIKQVESETKSGRFTHEELGLKIEMFEQVKMDLSILETLYDETGLRDYRNKLGAHLDLKQSTGVTKPLNIVIDYEKLSEILNKMICIIHLAGEIYEGEGKDQLIYRNRDMPKSAGGKSLMKALDEHKKAYDATNKENKK</sequence>
<dbReference type="Proteomes" id="UP000281474">
    <property type="component" value="Unassembled WGS sequence"/>
</dbReference>